<proteinExistence type="predicted"/>
<sequence length="117" mass="12925">MCIAPREWLIDHAMGVFVDSRCLFDYGALLSLIVRLLLSARWQWGPSLLGHLPSGRLLGCHWLHELRNIRDDDLHHPGQCLDLVGEVEEGLGSDNKCPGICCCGGESRVVKQPPAAI</sequence>
<accession>A0A426XUK6</accession>
<organism evidence="1 2">
    <name type="scientific">Ensete ventricosum</name>
    <name type="common">Abyssinian banana</name>
    <name type="synonym">Musa ensete</name>
    <dbReference type="NCBI Taxonomy" id="4639"/>
    <lineage>
        <taxon>Eukaryota</taxon>
        <taxon>Viridiplantae</taxon>
        <taxon>Streptophyta</taxon>
        <taxon>Embryophyta</taxon>
        <taxon>Tracheophyta</taxon>
        <taxon>Spermatophyta</taxon>
        <taxon>Magnoliopsida</taxon>
        <taxon>Liliopsida</taxon>
        <taxon>Zingiberales</taxon>
        <taxon>Musaceae</taxon>
        <taxon>Ensete</taxon>
    </lineage>
</organism>
<dbReference type="EMBL" id="AMZH03017323">
    <property type="protein sequence ID" value="RRT43160.1"/>
    <property type="molecule type" value="Genomic_DNA"/>
</dbReference>
<name>A0A426XUK6_ENSVE</name>
<gene>
    <name evidence="1" type="ORF">B296_00026490</name>
</gene>
<comment type="caution">
    <text evidence="1">The sequence shown here is derived from an EMBL/GenBank/DDBJ whole genome shotgun (WGS) entry which is preliminary data.</text>
</comment>
<dbReference type="AlphaFoldDB" id="A0A426XUK6"/>
<protein>
    <submittedName>
        <fullName evidence="1">Uncharacterized protein</fullName>
    </submittedName>
</protein>
<evidence type="ECO:0000313" key="1">
    <source>
        <dbReference type="EMBL" id="RRT43160.1"/>
    </source>
</evidence>
<reference evidence="1 2" key="1">
    <citation type="journal article" date="2014" name="Agronomy (Basel)">
        <title>A Draft Genome Sequence for Ensete ventricosum, the Drought-Tolerant Tree Against Hunger.</title>
        <authorList>
            <person name="Harrison J."/>
            <person name="Moore K.A."/>
            <person name="Paszkiewicz K."/>
            <person name="Jones T."/>
            <person name="Grant M."/>
            <person name="Ambacheew D."/>
            <person name="Muzemil S."/>
            <person name="Studholme D.J."/>
        </authorList>
    </citation>
    <scope>NUCLEOTIDE SEQUENCE [LARGE SCALE GENOMIC DNA]</scope>
</reference>
<dbReference type="Proteomes" id="UP000287651">
    <property type="component" value="Unassembled WGS sequence"/>
</dbReference>
<evidence type="ECO:0000313" key="2">
    <source>
        <dbReference type="Proteomes" id="UP000287651"/>
    </source>
</evidence>